<feature type="domain" description="Programmed cell death protein 2 C-terminal" evidence="1">
    <location>
        <begin position="8"/>
        <end position="76"/>
    </location>
</feature>
<reference evidence="2 3" key="1">
    <citation type="journal article" date="2024" name="G3 (Bethesda)">
        <title>Genome assembly of Hibiscus sabdariffa L. provides insights into metabolisms of medicinal natural products.</title>
        <authorList>
            <person name="Kim T."/>
        </authorList>
    </citation>
    <scope>NUCLEOTIDE SEQUENCE [LARGE SCALE GENOMIC DNA]</scope>
    <source>
        <strain evidence="2">TK-2024</strain>
        <tissue evidence="2">Old leaves</tissue>
    </source>
</reference>
<dbReference type="PANTHER" id="PTHR12298:SF4">
    <property type="entry name" value="PROGRAMMED CELL DEATH PROTEIN 2"/>
    <property type="match status" value="1"/>
</dbReference>
<evidence type="ECO:0000313" key="2">
    <source>
        <dbReference type="EMBL" id="KAK9005764.1"/>
    </source>
</evidence>
<dbReference type="PANTHER" id="PTHR12298">
    <property type="entry name" value="PCDC2 PROGRAMMED CELL DEATH PROTEIN 2 -RELATED"/>
    <property type="match status" value="1"/>
</dbReference>
<dbReference type="Proteomes" id="UP001396334">
    <property type="component" value="Unassembled WGS sequence"/>
</dbReference>
<proteinExistence type="predicted"/>
<comment type="caution">
    <text evidence="2">The sequence shown here is derived from an EMBL/GenBank/DDBJ whole genome shotgun (WGS) entry which is preliminary data.</text>
</comment>
<dbReference type="EMBL" id="JBBPBN010000030">
    <property type="protein sequence ID" value="KAK9005764.1"/>
    <property type="molecule type" value="Genomic_DNA"/>
</dbReference>
<evidence type="ECO:0000259" key="1">
    <source>
        <dbReference type="Pfam" id="PF04194"/>
    </source>
</evidence>
<name>A0ABR2QYM9_9ROSI</name>
<evidence type="ECO:0000313" key="3">
    <source>
        <dbReference type="Proteomes" id="UP001396334"/>
    </source>
</evidence>
<accession>A0ABR2QYM9</accession>
<keyword evidence="3" id="KW-1185">Reference proteome</keyword>
<dbReference type="InterPro" id="IPR007320">
    <property type="entry name" value="PDCD2_C"/>
</dbReference>
<gene>
    <name evidence="2" type="ORF">V6N11_043184</name>
</gene>
<protein>
    <recommendedName>
        <fullName evidence="1">Programmed cell death protein 2 C-terminal domain-containing protein</fullName>
    </recommendedName>
</protein>
<sequence length="163" mass="18264">MSTYCRSVGSKPLWPILGGRPCRADIPLCSYCGGRLCFEFQILPQLLYFFGVKNDADSLDWATISVYTCEASCEGVGVEESYNSKNVFFSRASWFASYLGIRTDAFENSYIKNWISSWINMKEGHSAGNGKTVCVHYVVHTDGTSSPKHFCSLAESKESHMFM</sequence>
<organism evidence="2 3">
    <name type="scientific">Hibiscus sabdariffa</name>
    <name type="common">roselle</name>
    <dbReference type="NCBI Taxonomy" id="183260"/>
    <lineage>
        <taxon>Eukaryota</taxon>
        <taxon>Viridiplantae</taxon>
        <taxon>Streptophyta</taxon>
        <taxon>Embryophyta</taxon>
        <taxon>Tracheophyta</taxon>
        <taxon>Spermatophyta</taxon>
        <taxon>Magnoliopsida</taxon>
        <taxon>eudicotyledons</taxon>
        <taxon>Gunneridae</taxon>
        <taxon>Pentapetalae</taxon>
        <taxon>rosids</taxon>
        <taxon>malvids</taxon>
        <taxon>Malvales</taxon>
        <taxon>Malvaceae</taxon>
        <taxon>Malvoideae</taxon>
        <taxon>Hibiscus</taxon>
    </lineage>
</organism>
<dbReference type="Pfam" id="PF04194">
    <property type="entry name" value="PDCD2_C"/>
    <property type="match status" value="1"/>
</dbReference>